<dbReference type="STRING" id="4955.A0A1G4MIS0"/>
<dbReference type="EMBL" id="LT598486">
    <property type="protein sequence ID" value="SCW03807.1"/>
    <property type="molecule type" value="Genomic_DNA"/>
</dbReference>
<keyword evidence="2" id="KW-0472">Membrane</keyword>
<dbReference type="Proteomes" id="UP000190831">
    <property type="component" value="Chromosome G"/>
</dbReference>
<dbReference type="PANTHER" id="PTHR34814">
    <property type="entry name" value="NITROSOGUANIDINE RESISTANCE PROTEIN SNG1"/>
    <property type="match status" value="1"/>
</dbReference>
<feature type="domain" description="DUF3533" evidence="3">
    <location>
        <begin position="119"/>
        <end position="494"/>
    </location>
</feature>
<dbReference type="OMA" id="AMTIVMF"/>
<dbReference type="PANTHER" id="PTHR34814:SF1">
    <property type="entry name" value="NITROSOGUANIDINE RESISTANCE PROTEIN SNG1"/>
    <property type="match status" value="1"/>
</dbReference>
<dbReference type="Pfam" id="PF12051">
    <property type="entry name" value="DUF3533"/>
    <property type="match status" value="1"/>
</dbReference>
<evidence type="ECO:0000256" key="2">
    <source>
        <dbReference type="SAM" id="Phobius"/>
    </source>
</evidence>
<accession>A0A1G4MIS0</accession>
<dbReference type="InterPro" id="IPR022703">
    <property type="entry name" value="DUF3533"/>
</dbReference>
<dbReference type="InterPro" id="IPR053001">
    <property type="entry name" value="MNNG_permease-like"/>
</dbReference>
<name>A0A1G4MIS0_LACFM</name>
<feature type="transmembrane region" description="Helical" evidence="2">
    <location>
        <begin position="314"/>
        <end position="338"/>
    </location>
</feature>
<keyword evidence="2" id="KW-1133">Transmembrane helix</keyword>
<feature type="compositionally biased region" description="Acidic residues" evidence="1">
    <location>
        <begin position="43"/>
        <end position="55"/>
    </location>
</feature>
<evidence type="ECO:0000259" key="3">
    <source>
        <dbReference type="Pfam" id="PF12051"/>
    </source>
</evidence>
<organism evidence="4 5">
    <name type="scientific">Lachancea fermentati</name>
    <name type="common">Zygosaccharomyces fermentati</name>
    <dbReference type="NCBI Taxonomy" id="4955"/>
    <lineage>
        <taxon>Eukaryota</taxon>
        <taxon>Fungi</taxon>
        <taxon>Dikarya</taxon>
        <taxon>Ascomycota</taxon>
        <taxon>Saccharomycotina</taxon>
        <taxon>Saccharomycetes</taxon>
        <taxon>Saccharomycetales</taxon>
        <taxon>Saccharomycetaceae</taxon>
        <taxon>Lachancea</taxon>
    </lineage>
</organism>
<gene>
    <name evidence="4" type="ORF">LAFE_0G18646G</name>
</gene>
<evidence type="ECO:0000313" key="5">
    <source>
        <dbReference type="Proteomes" id="UP000190831"/>
    </source>
</evidence>
<sequence length="522" mass="58266">MSHLQKPNAGSNESDSASTASSASIIDAEAFNRAIGGRAYEGQGEDEDHDSDNPYDNERGLAASLRGFEDTKHAGSDDQSDAEAPLQRQSTALTRVMTGFFSHRLRDDRKYLVAKFVINHVLLACMIMSIFSLYWGATYKRSSYYHKLNLLAVLQDDGALTDVLPTLIDQVPGTWHVYNSSAFQDRFGVAADEIDSKILDLVHRREYWFSFNAKPNSTAALLDSLTSASAPAFNSTDYFGSIYESGRDPTNMKSSIVPLLTELQTLYQAYYTTTFLPSLLSNVSDSLSSVPAENVAAAGVMNFSQLDYRPFNDYVLLGPLQVGLIYCILLTFFQLSLFGSIHMRLGQKLKPIHMLLYRYIIAYVNYFFLSLFFCAVSAAFQVNFTLAFGKGGFMVAWMSSWLLMAAVGGANENMITVILSFGPQYLGFWLIFWVVMNISPSFYPMALSNNFYRYGYAMPIHNGVEIFRVIFLNLDKKDLGRNYGILVAWCVLNALLFPVAMKIVIHKKKKDAQKAALASHGN</sequence>
<dbReference type="OrthoDB" id="2140105at2759"/>
<keyword evidence="2" id="KW-0812">Transmembrane</keyword>
<dbReference type="AlphaFoldDB" id="A0A1G4MIS0"/>
<feature type="transmembrane region" description="Helical" evidence="2">
    <location>
        <begin position="483"/>
        <end position="505"/>
    </location>
</feature>
<reference evidence="4 5" key="1">
    <citation type="submission" date="2016-03" db="EMBL/GenBank/DDBJ databases">
        <authorList>
            <person name="Devillers H."/>
        </authorList>
    </citation>
    <scope>NUCLEOTIDE SEQUENCE [LARGE SCALE GENOMIC DNA]</scope>
    <source>
        <strain evidence="4">CBS 6772</strain>
    </source>
</reference>
<feature type="transmembrane region" description="Helical" evidence="2">
    <location>
        <begin position="112"/>
        <end position="135"/>
    </location>
</feature>
<protein>
    <submittedName>
        <fullName evidence="4">LAFE_0G18646g1_1</fullName>
    </submittedName>
</protein>
<evidence type="ECO:0000313" key="4">
    <source>
        <dbReference type="EMBL" id="SCW03807.1"/>
    </source>
</evidence>
<feature type="transmembrane region" description="Helical" evidence="2">
    <location>
        <begin position="359"/>
        <end position="380"/>
    </location>
</feature>
<dbReference type="GO" id="GO:0016020">
    <property type="term" value="C:membrane"/>
    <property type="evidence" value="ECO:0007669"/>
    <property type="project" value="TreeGrafter"/>
</dbReference>
<feature type="region of interest" description="Disordered" evidence="1">
    <location>
        <begin position="36"/>
        <end position="59"/>
    </location>
</feature>
<feature type="compositionally biased region" description="Low complexity" evidence="1">
    <location>
        <begin position="11"/>
        <end position="23"/>
    </location>
</feature>
<keyword evidence="5" id="KW-1185">Reference proteome</keyword>
<evidence type="ECO:0000256" key="1">
    <source>
        <dbReference type="SAM" id="MobiDB-lite"/>
    </source>
</evidence>
<proteinExistence type="predicted"/>
<feature type="region of interest" description="Disordered" evidence="1">
    <location>
        <begin position="1"/>
        <end position="23"/>
    </location>
</feature>